<feature type="transmembrane region" description="Helical" evidence="1">
    <location>
        <begin position="12"/>
        <end position="33"/>
    </location>
</feature>
<comment type="caution">
    <text evidence="2">The sequence shown here is derived from an EMBL/GenBank/DDBJ whole genome shotgun (WGS) entry which is preliminary data.</text>
</comment>
<evidence type="ECO:0000313" key="3">
    <source>
        <dbReference type="Proteomes" id="UP000053372"/>
    </source>
</evidence>
<accession>A0A0V7ZLM4</accession>
<dbReference type="EMBL" id="LMTZ01000107">
    <property type="protein sequence ID" value="KST65433.1"/>
    <property type="molecule type" value="Genomic_DNA"/>
</dbReference>
<evidence type="ECO:0000313" key="2">
    <source>
        <dbReference type="EMBL" id="KST65433.1"/>
    </source>
</evidence>
<gene>
    <name evidence="2" type="ORF">BC008_41605</name>
</gene>
<evidence type="ECO:0000256" key="1">
    <source>
        <dbReference type="SAM" id="Phobius"/>
    </source>
</evidence>
<feature type="transmembrane region" description="Helical" evidence="1">
    <location>
        <begin position="84"/>
        <end position="106"/>
    </location>
</feature>
<keyword evidence="3" id="KW-1185">Reference proteome</keyword>
<sequence>MLDRHQNQILRLFFAFVAGFISVILFHQGMLALLNLINFIEATPYRTNPTQPFGIPVILSISFWGGVWGVILAALTFPLRNKLSYWLTALLFGAVAPTAVFLFIVSPLKGMPFAGGWEIKRIATGLMLNGAWGLGTALLLQVALDRVNTQQSQ</sequence>
<reference evidence="2 3" key="1">
    <citation type="journal article" date="2015" name="Genome Announc.">
        <title>Draft Genome of the Euendolithic (true boring) Cyanobacterium Mastigocoleus testarum strain BC008.</title>
        <authorList>
            <person name="Guida B.S."/>
            <person name="Garcia-Pichel F."/>
        </authorList>
    </citation>
    <scope>NUCLEOTIDE SEQUENCE [LARGE SCALE GENOMIC DNA]</scope>
    <source>
        <strain evidence="2 3">BC008</strain>
    </source>
</reference>
<dbReference type="OrthoDB" id="7361074at2"/>
<protein>
    <submittedName>
        <fullName evidence="2">Uncharacterized protein</fullName>
    </submittedName>
</protein>
<dbReference type="Proteomes" id="UP000053372">
    <property type="component" value="Unassembled WGS sequence"/>
</dbReference>
<dbReference type="RefSeq" id="WP_058184011.1">
    <property type="nucleotide sequence ID" value="NZ_LMTZ01000107.1"/>
</dbReference>
<keyword evidence="1" id="KW-0812">Transmembrane</keyword>
<proteinExistence type="predicted"/>
<name>A0A0V7ZLM4_9CYAN</name>
<keyword evidence="1" id="KW-0472">Membrane</keyword>
<keyword evidence="1" id="KW-1133">Transmembrane helix</keyword>
<feature type="transmembrane region" description="Helical" evidence="1">
    <location>
        <begin position="53"/>
        <end position="77"/>
    </location>
</feature>
<feature type="transmembrane region" description="Helical" evidence="1">
    <location>
        <begin position="126"/>
        <end position="144"/>
    </location>
</feature>
<dbReference type="AlphaFoldDB" id="A0A0V7ZLM4"/>
<organism evidence="2 3">
    <name type="scientific">Mastigocoleus testarum BC008</name>
    <dbReference type="NCBI Taxonomy" id="371196"/>
    <lineage>
        <taxon>Bacteria</taxon>
        <taxon>Bacillati</taxon>
        <taxon>Cyanobacteriota</taxon>
        <taxon>Cyanophyceae</taxon>
        <taxon>Nostocales</taxon>
        <taxon>Hapalosiphonaceae</taxon>
        <taxon>Mastigocoleus</taxon>
    </lineage>
</organism>